<dbReference type="EMBL" id="OB682885">
    <property type="protein sequence ID" value="CAD7236902.1"/>
    <property type="molecule type" value="Genomic_DNA"/>
</dbReference>
<name>A0A7R8WTE5_9CRUS</name>
<reference evidence="1" key="1">
    <citation type="submission" date="2020-11" db="EMBL/GenBank/DDBJ databases">
        <authorList>
            <person name="Tran Van P."/>
        </authorList>
    </citation>
    <scope>NUCLEOTIDE SEQUENCE</scope>
</reference>
<accession>A0A7R8WTE5</accession>
<gene>
    <name evidence="1" type="ORF">CTOB1V02_LOCUS14717</name>
</gene>
<proteinExistence type="predicted"/>
<evidence type="ECO:0000313" key="1">
    <source>
        <dbReference type="EMBL" id="CAD7236902.1"/>
    </source>
</evidence>
<feature type="non-terminal residue" evidence="1">
    <location>
        <position position="107"/>
    </location>
</feature>
<dbReference type="AlphaFoldDB" id="A0A7R8WTE5"/>
<sequence>FFQATAPPPVQHCGGILRHEDPHKLRRLWLSSCDEYGNLGHPLTQVMTHIWRQYLIISFKCSMICRTAPATDTASSTSSHTQLIKDSELKLNCFATFNILHLTRIHE</sequence>
<protein>
    <submittedName>
        <fullName evidence="1">Uncharacterized protein</fullName>
    </submittedName>
</protein>
<organism evidence="1">
    <name type="scientific">Cyprideis torosa</name>
    <dbReference type="NCBI Taxonomy" id="163714"/>
    <lineage>
        <taxon>Eukaryota</taxon>
        <taxon>Metazoa</taxon>
        <taxon>Ecdysozoa</taxon>
        <taxon>Arthropoda</taxon>
        <taxon>Crustacea</taxon>
        <taxon>Oligostraca</taxon>
        <taxon>Ostracoda</taxon>
        <taxon>Podocopa</taxon>
        <taxon>Podocopida</taxon>
        <taxon>Cytherocopina</taxon>
        <taxon>Cytheroidea</taxon>
        <taxon>Cytherideidae</taxon>
        <taxon>Cyprideis</taxon>
    </lineage>
</organism>